<keyword evidence="2" id="KW-1185">Reference proteome</keyword>
<reference evidence="1 2" key="1">
    <citation type="journal article" date="2014" name="PLoS Genet.">
        <title>Phylogenetically driven sequencing of extremely halophilic archaea reveals strategies for static and dynamic osmo-response.</title>
        <authorList>
            <person name="Becker E.A."/>
            <person name="Seitzer P.M."/>
            <person name="Tritt A."/>
            <person name="Larsen D."/>
            <person name="Krusor M."/>
            <person name="Yao A.I."/>
            <person name="Wu D."/>
            <person name="Madern D."/>
            <person name="Eisen J.A."/>
            <person name="Darling A.E."/>
            <person name="Facciotti M.T."/>
        </authorList>
    </citation>
    <scope>NUCLEOTIDE SEQUENCE [LARGE SCALE GENOMIC DNA]</scope>
    <source>
        <strain evidence="1 2">JCM 10989</strain>
    </source>
</reference>
<proteinExistence type="predicted"/>
<dbReference type="Proteomes" id="UP000011519">
    <property type="component" value="Unassembled WGS sequence"/>
</dbReference>
<evidence type="ECO:0000313" key="1">
    <source>
        <dbReference type="EMBL" id="ELY96204.1"/>
    </source>
</evidence>
<dbReference type="AlphaFoldDB" id="M0ACD3"/>
<sequence length="59" mass="6398">MHAFAIVSGTDRTQRIASSSPTALLATVFDTCVSALYSNQEFVDGLAEQHVVNALDHYQ</sequence>
<gene>
    <name evidence="1" type="ORF">C483_00220</name>
</gene>
<comment type="caution">
    <text evidence="1">The sequence shown here is derived from an EMBL/GenBank/DDBJ whole genome shotgun (WGS) entry which is preliminary data.</text>
</comment>
<dbReference type="EMBL" id="AOIM01000002">
    <property type="protein sequence ID" value="ELY96204.1"/>
    <property type="molecule type" value="Genomic_DNA"/>
</dbReference>
<evidence type="ECO:0000313" key="2">
    <source>
        <dbReference type="Proteomes" id="UP000011519"/>
    </source>
</evidence>
<accession>M0ACD3</accession>
<organism evidence="1 2">
    <name type="scientific">Natrialba hulunbeirensis JCM 10989</name>
    <dbReference type="NCBI Taxonomy" id="1227493"/>
    <lineage>
        <taxon>Archaea</taxon>
        <taxon>Methanobacteriati</taxon>
        <taxon>Methanobacteriota</taxon>
        <taxon>Stenosarchaea group</taxon>
        <taxon>Halobacteria</taxon>
        <taxon>Halobacteriales</taxon>
        <taxon>Natrialbaceae</taxon>
        <taxon>Natrialba</taxon>
    </lineage>
</organism>
<protein>
    <submittedName>
        <fullName evidence="1">Uncharacterized protein</fullName>
    </submittedName>
</protein>
<name>M0ACD3_9EURY</name>